<gene>
    <name evidence="1" type="ORF">CDAR_251241</name>
</gene>
<evidence type="ECO:0000313" key="2">
    <source>
        <dbReference type="Proteomes" id="UP001054837"/>
    </source>
</evidence>
<accession>A0AAV4R7X7</accession>
<evidence type="ECO:0000313" key="1">
    <source>
        <dbReference type="EMBL" id="GIY17071.1"/>
    </source>
</evidence>
<comment type="caution">
    <text evidence="1">The sequence shown here is derived from an EMBL/GenBank/DDBJ whole genome shotgun (WGS) entry which is preliminary data.</text>
</comment>
<proteinExistence type="predicted"/>
<organism evidence="1 2">
    <name type="scientific">Caerostris darwini</name>
    <dbReference type="NCBI Taxonomy" id="1538125"/>
    <lineage>
        <taxon>Eukaryota</taxon>
        <taxon>Metazoa</taxon>
        <taxon>Ecdysozoa</taxon>
        <taxon>Arthropoda</taxon>
        <taxon>Chelicerata</taxon>
        <taxon>Arachnida</taxon>
        <taxon>Araneae</taxon>
        <taxon>Araneomorphae</taxon>
        <taxon>Entelegynae</taxon>
        <taxon>Araneoidea</taxon>
        <taxon>Araneidae</taxon>
        <taxon>Caerostris</taxon>
    </lineage>
</organism>
<protein>
    <submittedName>
        <fullName evidence="1">Uncharacterized protein</fullName>
    </submittedName>
</protein>
<keyword evidence="2" id="KW-1185">Reference proteome</keyword>
<name>A0AAV4R7X7_9ARAC</name>
<sequence length="100" mass="11415">MLICTLKKCALFINKNDSTCEMLVCMLKTPGVHVKSLHLPTSFLQLKTNGEQHLKTEQLQLSYTHRFFHPYNTSIHSALPRAFACSSKVSDRLMHNSESH</sequence>
<dbReference type="AlphaFoldDB" id="A0AAV4R7X7"/>
<reference evidence="1 2" key="1">
    <citation type="submission" date="2021-06" db="EMBL/GenBank/DDBJ databases">
        <title>Caerostris darwini draft genome.</title>
        <authorList>
            <person name="Kono N."/>
            <person name="Arakawa K."/>
        </authorList>
    </citation>
    <scope>NUCLEOTIDE SEQUENCE [LARGE SCALE GENOMIC DNA]</scope>
</reference>
<dbReference type="Proteomes" id="UP001054837">
    <property type="component" value="Unassembled WGS sequence"/>
</dbReference>
<dbReference type="EMBL" id="BPLQ01005772">
    <property type="protein sequence ID" value="GIY17071.1"/>
    <property type="molecule type" value="Genomic_DNA"/>
</dbReference>